<organism evidence="1 2">
    <name type="scientific">Thermoplasma volcanium (strain ATCC 51530 / DSM 4299 / JCM 9571 / NBRC 15438 / GSS1)</name>
    <dbReference type="NCBI Taxonomy" id="273116"/>
    <lineage>
        <taxon>Archaea</taxon>
        <taxon>Methanobacteriati</taxon>
        <taxon>Thermoplasmatota</taxon>
        <taxon>Thermoplasmata</taxon>
        <taxon>Thermoplasmatales</taxon>
        <taxon>Thermoplasmataceae</taxon>
        <taxon>Thermoplasma</taxon>
    </lineage>
</organism>
<proteinExistence type="predicted"/>
<dbReference type="AlphaFoldDB" id="Q97BY0"/>
<dbReference type="HOGENOM" id="CLU_3003370_0_0_2"/>
<evidence type="ECO:0000313" key="2">
    <source>
        <dbReference type="Proteomes" id="UP000001017"/>
    </source>
</evidence>
<accession>Q97BY0</accession>
<dbReference type="STRING" id="273116.gene:9381101"/>
<dbReference type="EMBL" id="BA000011">
    <property type="protein sequence ID" value="BAB59467.1"/>
    <property type="molecule type" value="Genomic_DNA"/>
</dbReference>
<dbReference type="PaxDb" id="273116-14324540"/>
<gene>
    <name evidence="1" type="ORF">TVG0329450</name>
</gene>
<dbReference type="KEGG" id="tvo:TVG0329450"/>
<protein>
    <submittedName>
        <fullName evidence="1">TVG0329450 protein</fullName>
    </submittedName>
</protein>
<evidence type="ECO:0000313" key="1">
    <source>
        <dbReference type="EMBL" id="BAB59467.1"/>
    </source>
</evidence>
<keyword evidence="2" id="KW-1185">Reference proteome</keyword>
<reference evidence="1 2" key="2">
    <citation type="journal article" date="2000" name="Proc. Natl. Acad. Sci. U.S.A.">
        <title>Archaeal adaptation to higher temperatures revealed by genomic sequence of Thermoplasma volcanium.</title>
        <authorList>
            <person name="Kawashima T."/>
            <person name="Amano N."/>
            <person name="Koike H."/>
            <person name="Makino S."/>
            <person name="Higuchi S."/>
            <person name="Kawashima-Ohya Y."/>
            <person name="Watanabe K."/>
            <person name="Yamazaki M."/>
            <person name="Kanehori K."/>
            <person name="Kawamoto T."/>
            <person name="Nunoshiba T."/>
            <person name="Yamamoto Y."/>
            <person name="Aramaki H."/>
            <person name="Makino K."/>
            <person name="Suzuki M."/>
        </authorList>
    </citation>
    <scope>NUCLEOTIDE SEQUENCE [LARGE SCALE GENOMIC DNA]</scope>
    <source>
        <strain evidence="2">ATCC 51530 / DSM 4299 / JCM 9571 / NBRC 15438 / GSS1</strain>
    </source>
</reference>
<name>Q97BY0_THEVO</name>
<sequence>MILKKYDTPSCYVGAINKAVALVKAYRKKCSSLEIDRDVNAFANIKKCSCMFQTSC</sequence>
<reference evidence="1 2" key="1">
    <citation type="journal article" date="1999" name="Proc. Jpn. Acad.">
        <title>Determination of the complete genomic DNA sequence of Thermoplasma volvanium GSS1.</title>
        <authorList>
            <person name="Kawashima T."/>
            <person name="Yamamoto Y."/>
            <person name="Aramaki H."/>
            <person name="Nunoshiba T."/>
            <person name="Kawamoto T."/>
            <person name="Watanabe K."/>
            <person name="Yamazaki M."/>
            <person name="Kanehori K."/>
            <person name="Amano N."/>
            <person name="Ohya Y."/>
            <person name="Makino K."/>
            <person name="Suzuki M."/>
        </authorList>
    </citation>
    <scope>NUCLEOTIDE SEQUENCE [LARGE SCALE GENOMIC DNA]</scope>
    <source>
        <strain evidence="2">ATCC 51530 / DSM 4299 / JCM 9571 / NBRC 15438 / GSS1</strain>
    </source>
</reference>
<dbReference type="Proteomes" id="UP000001017">
    <property type="component" value="Chromosome"/>
</dbReference>